<reference evidence="3" key="1">
    <citation type="submission" date="2025-08" db="UniProtKB">
        <authorList>
            <consortium name="RefSeq"/>
        </authorList>
    </citation>
    <scope>IDENTIFICATION</scope>
    <source>
        <tissue evidence="3">Spleen</tissue>
    </source>
</reference>
<accession>A0A9B0TDD1</accession>
<dbReference type="InterPro" id="IPR029290">
    <property type="entry name" value="TP53TG5"/>
</dbReference>
<dbReference type="AlphaFoldDB" id="A0A9B0TDD1"/>
<evidence type="ECO:0000313" key="3">
    <source>
        <dbReference type="RefSeq" id="XP_006839402.1"/>
    </source>
</evidence>
<dbReference type="CTD" id="27296"/>
<feature type="compositionally biased region" description="Basic residues" evidence="1">
    <location>
        <begin position="1"/>
        <end position="10"/>
    </location>
</feature>
<gene>
    <name evidence="3" type="primary">TP53TG5</name>
</gene>
<name>A0A9B0TDD1_CHRAS</name>
<sequence>MSPSAKKRSKSGVASKIQAEEPQDIRRHPVNKTIERTRLKTVLKNLSLLKLLKSPNPRIQELYNLAKRCWYSLFRVPKILINSRDNSCSRMTQNKKLQEAECPKEKPKSKKLEYTEEPKEMKLKKAKAQVGSEYKAKRSPEAVQQNEQMRLEVPRTSRSCYLTPGARRSQAATRGPQVVFLKNYHLRTPTGDMKQEDAAGQWFWFEGLPTRIHLPGPRVMCRASTLRSAKRCCTRYCSAKLKLPMCHPCRA</sequence>
<feature type="region of interest" description="Disordered" evidence="1">
    <location>
        <begin position="1"/>
        <end position="28"/>
    </location>
</feature>
<keyword evidence="2" id="KW-1185">Reference proteome</keyword>
<dbReference type="PANTHER" id="PTHR15562:SF0">
    <property type="entry name" value="TP53-TARGET GENE 5 PROTEIN"/>
    <property type="match status" value="1"/>
</dbReference>
<evidence type="ECO:0000256" key="1">
    <source>
        <dbReference type="SAM" id="MobiDB-lite"/>
    </source>
</evidence>
<proteinExistence type="predicted"/>
<dbReference type="Proteomes" id="UP000504623">
    <property type="component" value="Unplaced"/>
</dbReference>
<evidence type="ECO:0000313" key="2">
    <source>
        <dbReference type="Proteomes" id="UP000504623"/>
    </source>
</evidence>
<protein>
    <submittedName>
        <fullName evidence="3">TP53-target gene 5 protein</fullName>
    </submittedName>
</protein>
<dbReference type="Pfam" id="PF15331">
    <property type="entry name" value="TP53IP5"/>
    <property type="match status" value="1"/>
</dbReference>
<dbReference type="RefSeq" id="XP_006839402.1">
    <property type="nucleotide sequence ID" value="XM_006839339.1"/>
</dbReference>
<dbReference type="OrthoDB" id="9120343at2759"/>
<feature type="region of interest" description="Disordered" evidence="1">
    <location>
        <begin position="118"/>
        <end position="149"/>
    </location>
</feature>
<organism evidence="2 3">
    <name type="scientific">Chrysochloris asiatica</name>
    <name type="common">Cape golden mole</name>
    <dbReference type="NCBI Taxonomy" id="185453"/>
    <lineage>
        <taxon>Eukaryota</taxon>
        <taxon>Metazoa</taxon>
        <taxon>Chordata</taxon>
        <taxon>Craniata</taxon>
        <taxon>Vertebrata</taxon>
        <taxon>Euteleostomi</taxon>
        <taxon>Mammalia</taxon>
        <taxon>Eutheria</taxon>
        <taxon>Afrotheria</taxon>
        <taxon>Chrysochloridae</taxon>
        <taxon>Chrysochlorinae</taxon>
        <taxon>Chrysochloris</taxon>
    </lineage>
</organism>
<dbReference type="GeneID" id="102811707"/>
<dbReference type="PANTHER" id="PTHR15562">
    <property type="entry name" value="TP53-TARGET GENE 5 PROTEIN"/>
    <property type="match status" value="1"/>
</dbReference>